<gene>
    <name evidence="1" type="ORF">EVAR_33984_1</name>
</gene>
<organism evidence="1 2">
    <name type="scientific">Eumeta variegata</name>
    <name type="common">Bagworm moth</name>
    <name type="synonym">Eumeta japonica</name>
    <dbReference type="NCBI Taxonomy" id="151549"/>
    <lineage>
        <taxon>Eukaryota</taxon>
        <taxon>Metazoa</taxon>
        <taxon>Ecdysozoa</taxon>
        <taxon>Arthropoda</taxon>
        <taxon>Hexapoda</taxon>
        <taxon>Insecta</taxon>
        <taxon>Pterygota</taxon>
        <taxon>Neoptera</taxon>
        <taxon>Endopterygota</taxon>
        <taxon>Lepidoptera</taxon>
        <taxon>Glossata</taxon>
        <taxon>Ditrysia</taxon>
        <taxon>Tineoidea</taxon>
        <taxon>Psychidae</taxon>
        <taxon>Oiketicinae</taxon>
        <taxon>Eumeta</taxon>
    </lineage>
</organism>
<keyword evidence="2" id="KW-1185">Reference proteome</keyword>
<name>A0A4C1X3Q6_EUMVA</name>
<comment type="caution">
    <text evidence="1">The sequence shown here is derived from an EMBL/GenBank/DDBJ whole genome shotgun (WGS) entry which is preliminary data.</text>
</comment>
<proteinExistence type="predicted"/>
<evidence type="ECO:0000313" key="1">
    <source>
        <dbReference type="EMBL" id="GBP56927.1"/>
    </source>
</evidence>
<dbReference type="Proteomes" id="UP000299102">
    <property type="component" value="Unassembled WGS sequence"/>
</dbReference>
<reference evidence="1 2" key="1">
    <citation type="journal article" date="2019" name="Commun. Biol.">
        <title>The bagworm genome reveals a unique fibroin gene that provides high tensile strength.</title>
        <authorList>
            <person name="Kono N."/>
            <person name="Nakamura H."/>
            <person name="Ohtoshi R."/>
            <person name="Tomita M."/>
            <person name="Numata K."/>
            <person name="Arakawa K."/>
        </authorList>
    </citation>
    <scope>NUCLEOTIDE SEQUENCE [LARGE SCALE GENOMIC DNA]</scope>
</reference>
<evidence type="ECO:0000313" key="2">
    <source>
        <dbReference type="Proteomes" id="UP000299102"/>
    </source>
</evidence>
<accession>A0A4C1X3Q6</accession>
<protein>
    <submittedName>
        <fullName evidence="1">Uncharacterized protein</fullName>
    </submittedName>
</protein>
<sequence length="103" mass="11809">MEKWAVGTLTHRVKLKAEVATSVIVDRGGKMVKGRNNKARRRDAPRTRDRLFDVVEIATDAWIRKKFRLWIQSPGAYIGVRVWLHGRLLETAFGLMASAVMLY</sequence>
<dbReference type="EMBL" id="BGZK01000704">
    <property type="protein sequence ID" value="GBP56927.1"/>
    <property type="molecule type" value="Genomic_DNA"/>
</dbReference>
<dbReference type="AlphaFoldDB" id="A0A4C1X3Q6"/>